<sequence>MSHHHHHSSSPIHFYDLNGLFGEFGNFYSAPIKLDGLTWPTVEHYFQAQKFSYDKHRVKHVSQLPSPRDAFDYAHDHNSSLRWDWMEVRDKVMFKACMAKFQQHPHLQHMLLSTGQRTLVEHTEKDSYWADGGDGSGKNKLGITLMKVREAIKDHQHHHH</sequence>
<name>A0A819ZYP9_9BILA</name>
<feature type="domain" description="NADAR" evidence="1">
    <location>
        <begin position="20"/>
        <end position="152"/>
    </location>
</feature>
<dbReference type="SUPFAM" id="SSF143990">
    <property type="entry name" value="YbiA-like"/>
    <property type="match status" value="1"/>
</dbReference>
<evidence type="ECO:0000313" key="3">
    <source>
        <dbReference type="Proteomes" id="UP000663868"/>
    </source>
</evidence>
<dbReference type="Proteomes" id="UP000663868">
    <property type="component" value="Unassembled WGS sequence"/>
</dbReference>
<evidence type="ECO:0000313" key="2">
    <source>
        <dbReference type="EMBL" id="CAF4179804.1"/>
    </source>
</evidence>
<dbReference type="CDD" id="cd15457">
    <property type="entry name" value="NADAR"/>
    <property type="match status" value="1"/>
</dbReference>
<feature type="non-terminal residue" evidence="2">
    <location>
        <position position="1"/>
    </location>
</feature>
<accession>A0A819ZYP9</accession>
<dbReference type="Gene3D" id="1.10.357.40">
    <property type="entry name" value="YbiA-like"/>
    <property type="match status" value="1"/>
</dbReference>
<protein>
    <recommendedName>
        <fullName evidence="1">NADAR domain-containing protein</fullName>
    </recommendedName>
</protein>
<dbReference type="InterPro" id="IPR037238">
    <property type="entry name" value="YbiA-like_sf"/>
</dbReference>
<organism evidence="2 3">
    <name type="scientific">Adineta steineri</name>
    <dbReference type="NCBI Taxonomy" id="433720"/>
    <lineage>
        <taxon>Eukaryota</taxon>
        <taxon>Metazoa</taxon>
        <taxon>Spiralia</taxon>
        <taxon>Gnathifera</taxon>
        <taxon>Rotifera</taxon>
        <taxon>Eurotatoria</taxon>
        <taxon>Bdelloidea</taxon>
        <taxon>Adinetida</taxon>
        <taxon>Adinetidae</taxon>
        <taxon>Adineta</taxon>
    </lineage>
</organism>
<proteinExistence type="predicted"/>
<dbReference type="EMBL" id="CAJOBB010007161">
    <property type="protein sequence ID" value="CAF4179804.1"/>
    <property type="molecule type" value="Genomic_DNA"/>
</dbReference>
<gene>
    <name evidence="2" type="ORF">KXQ929_LOCUS38881</name>
</gene>
<comment type="caution">
    <text evidence="2">The sequence shown here is derived from an EMBL/GenBank/DDBJ whole genome shotgun (WGS) entry which is preliminary data.</text>
</comment>
<dbReference type="InterPro" id="IPR012816">
    <property type="entry name" value="NADAR"/>
</dbReference>
<evidence type="ECO:0000259" key="1">
    <source>
        <dbReference type="Pfam" id="PF08719"/>
    </source>
</evidence>
<reference evidence="2" key="1">
    <citation type="submission" date="2021-02" db="EMBL/GenBank/DDBJ databases">
        <authorList>
            <person name="Nowell W R."/>
        </authorList>
    </citation>
    <scope>NUCLEOTIDE SEQUENCE</scope>
</reference>
<dbReference type="Pfam" id="PF08719">
    <property type="entry name" value="NADAR"/>
    <property type="match status" value="1"/>
</dbReference>
<dbReference type="NCBIfam" id="TIGR02464">
    <property type="entry name" value="ribofla_fusion"/>
    <property type="match status" value="1"/>
</dbReference>
<dbReference type="AlphaFoldDB" id="A0A819ZYP9"/>